<evidence type="ECO:0000256" key="1">
    <source>
        <dbReference type="ARBA" id="ARBA00022491"/>
    </source>
</evidence>
<dbReference type="EMBL" id="CP000386">
    <property type="protein sequence ID" value="ABG03256.1"/>
    <property type="molecule type" value="Genomic_DNA"/>
</dbReference>
<evidence type="ECO:0000256" key="2">
    <source>
        <dbReference type="ARBA" id="ARBA00023015"/>
    </source>
</evidence>
<dbReference type="PANTHER" id="PTHR30055">
    <property type="entry name" value="HTH-TYPE TRANSCRIPTIONAL REGULATOR RUTR"/>
    <property type="match status" value="1"/>
</dbReference>
<dbReference type="PhylomeDB" id="Q1AZC2"/>
<organism evidence="7 8">
    <name type="scientific">Rubrobacter xylanophilus (strain DSM 9941 / JCM 11954 / NBRC 16129 / PRD-1)</name>
    <dbReference type="NCBI Taxonomy" id="266117"/>
    <lineage>
        <taxon>Bacteria</taxon>
        <taxon>Bacillati</taxon>
        <taxon>Actinomycetota</taxon>
        <taxon>Rubrobacteria</taxon>
        <taxon>Rubrobacterales</taxon>
        <taxon>Rubrobacteraceae</taxon>
        <taxon>Rubrobacter</taxon>
    </lineage>
</organism>
<dbReference type="HOGENOM" id="CLU_069356_15_10_11"/>
<evidence type="ECO:0000256" key="4">
    <source>
        <dbReference type="ARBA" id="ARBA00023163"/>
    </source>
</evidence>
<dbReference type="InterPro" id="IPR036271">
    <property type="entry name" value="Tet_transcr_reg_TetR-rel_C_sf"/>
</dbReference>
<dbReference type="InterPro" id="IPR009057">
    <property type="entry name" value="Homeodomain-like_sf"/>
</dbReference>
<dbReference type="eggNOG" id="COG1309">
    <property type="taxonomic scope" value="Bacteria"/>
</dbReference>
<feature type="domain" description="HTH tetR-type" evidence="6">
    <location>
        <begin position="8"/>
        <end position="68"/>
    </location>
</feature>
<feature type="DNA-binding region" description="H-T-H motif" evidence="5">
    <location>
        <begin position="31"/>
        <end position="50"/>
    </location>
</feature>
<dbReference type="PANTHER" id="PTHR30055:SF234">
    <property type="entry name" value="HTH-TYPE TRANSCRIPTIONAL REGULATOR BETI"/>
    <property type="match status" value="1"/>
</dbReference>
<sequence>MPRVVDHERRRVQIAEAAWRVIEREGPDKANLREIAREAGYTTGVITHYFSNKQQLMAFAFELLARRQVERMARSAERRDLTDALAQFLPLDEERRRETSVWLALLGASLKDPDFAAELRWRYQRMREAAWPLFKEALEEGNPDIETAADELLAIVDGITVDALIDPERYTPERQLSLLRRSLERLGIRLGPQPHG</sequence>
<keyword evidence="4" id="KW-0804">Transcription</keyword>
<evidence type="ECO:0000313" key="7">
    <source>
        <dbReference type="EMBL" id="ABG03256.1"/>
    </source>
</evidence>
<evidence type="ECO:0000256" key="3">
    <source>
        <dbReference type="ARBA" id="ARBA00023125"/>
    </source>
</evidence>
<keyword evidence="3 5" id="KW-0238">DNA-binding</keyword>
<dbReference type="Gene3D" id="1.10.357.10">
    <property type="entry name" value="Tetracycline Repressor, domain 2"/>
    <property type="match status" value="1"/>
</dbReference>
<proteinExistence type="predicted"/>
<evidence type="ECO:0000256" key="5">
    <source>
        <dbReference type="PROSITE-ProRule" id="PRU00335"/>
    </source>
</evidence>
<dbReference type="AlphaFoldDB" id="Q1AZC2"/>
<evidence type="ECO:0000313" key="8">
    <source>
        <dbReference type="Proteomes" id="UP000006637"/>
    </source>
</evidence>
<dbReference type="Pfam" id="PF13977">
    <property type="entry name" value="TetR_C_6"/>
    <property type="match status" value="1"/>
</dbReference>
<gene>
    <name evidence="7" type="ordered locus">Rxyl_0280</name>
</gene>
<dbReference type="KEGG" id="rxy:Rxyl_0280"/>
<dbReference type="SUPFAM" id="SSF46689">
    <property type="entry name" value="Homeodomain-like"/>
    <property type="match status" value="1"/>
</dbReference>
<accession>Q1AZC2</accession>
<dbReference type="Pfam" id="PF00440">
    <property type="entry name" value="TetR_N"/>
    <property type="match status" value="1"/>
</dbReference>
<dbReference type="STRING" id="266117.Rxyl_0280"/>
<keyword evidence="8" id="KW-1185">Reference proteome</keyword>
<dbReference type="OrthoDB" id="9816296at2"/>
<dbReference type="PROSITE" id="PS50977">
    <property type="entry name" value="HTH_TETR_2"/>
    <property type="match status" value="1"/>
</dbReference>
<dbReference type="RefSeq" id="WP_011563274.1">
    <property type="nucleotide sequence ID" value="NC_008148.1"/>
</dbReference>
<dbReference type="SUPFAM" id="SSF48498">
    <property type="entry name" value="Tetracyclin repressor-like, C-terminal domain"/>
    <property type="match status" value="1"/>
</dbReference>
<keyword evidence="1" id="KW-0678">Repressor</keyword>
<dbReference type="InterPro" id="IPR001647">
    <property type="entry name" value="HTH_TetR"/>
</dbReference>
<evidence type="ECO:0000259" key="6">
    <source>
        <dbReference type="PROSITE" id="PS50977"/>
    </source>
</evidence>
<reference evidence="7 8" key="1">
    <citation type="submission" date="2006-06" db="EMBL/GenBank/DDBJ databases">
        <title>Complete sequence of Rubrobacter xylanophilus DSM 9941.</title>
        <authorList>
            <consortium name="US DOE Joint Genome Institute"/>
            <person name="Copeland A."/>
            <person name="Lucas S."/>
            <person name="Lapidus A."/>
            <person name="Barry K."/>
            <person name="Detter J.C."/>
            <person name="Glavina del Rio T."/>
            <person name="Hammon N."/>
            <person name="Israni S."/>
            <person name="Dalin E."/>
            <person name="Tice H."/>
            <person name="Pitluck S."/>
            <person name="Munk A.C."/>
            <person name="Brettin T."/>
            <person name="Bruce D."/>
            <person name="Han C."/>
            <person name="Tapia R."/>
            <person name="Gilna P."/>
            <person name="Schmutz J."/>
            <person name="Larimer F."/>
            <person name="Land M."/>
            <person name="Hauser L."/>
            <person name="Kyrpides N."/>
            <person name="Lykidis A."/>
            <person name="da Costa M.S."/>
            <person name="Rainey F.A."/>
            <person name="Empadinhas N."/>
            <person name="Jolivet E."/>
            <person name="Battista J.R."/>
            <person name="Richardson P."/>
        </authorList>
    </citation>
    <scope>NUCLEOTIDE SEQUENCE [LARGE SCALE GENOMIC DNA]</scope>
    <source>
        <strain evidence="8">DSM 9941 / NBRC 16129 / PRD-1</strain>
    </source>
</reference>
<dbReference type="GO" id="GO:0000976">
    <property type="term" value="F:transcription cis-regulatory region binding"/>
    <property type="evidence" value="ECO:0007669"/>
    <property type="project" value="TreeGrafter"/>
</dbReference>
<dbReference type="InterPro" id="IPR050109">
    <property type="entry name" value="HTH-type_TetR-like_transc_reg"/>
</dbReference>
<dbReference type="GO" id="GO:0003700">
    <property type="term" value="F:DNA-binding transcription factor activity"/>
    <property type="evidence" value="ECO:0007669"/>
    <property type="project" value="TreeGrafter"/>
</dbReference>
<protein>
    <submittedName>
        <fullName evidence="7">Transcriptional regulator, TetR family</fullName>
    </submittedName>
</protein>
<keyword evidence="2" id="KW-0805">Transcription regulation</keyword>
<name>Q1AZC2_RUBXD</name>
<dbReference type="Proteomes" id="UP000006637">
    <property type="component" value="Chromosome"/>
</dbReference>
<dbReference type="InterPro" id="IPR039538">
    <property type="entry name" value="BetI_C"/>
</dbReference>